<dbReference type="InterPro" id="IPR020084">
    <property type="entry name" value="NUDIX_hydrolase_CS"/>
</dbReference>
<dbReference type="EMBL" id="OBML01000009">
    <property type="protein sequence ID" value="SOC18042.1"/>
    <property type="molecule type" value="Genomic_DNA"/>
</dbReference>
<evidence type="ECO:0000256" key="8">
    <source>
        <dbReference type="ARBA" id="ARBA00032272"/>
    </source>
</evidence>
<comment type="cofactor">
    <cofactor evidence="2 9">
        <name>Mg(2+)</name>
        <dbReference type="ChEBI" id="CHEBI:18420"/>
    </cofactor>
</comment>
<dbReference type="GO" id="GO:0019693">
    <property type="term" value="P:ribose phosphate metabolic process"/>
    <property type="evidence" value="ECO:0007669"/>
    <property type="project" value="TreeGrafter"/>
</dbReference>
<evidence type="ECO:0000256" key="2">
    <source>
        <dbReference type="ARBA" id="ARBA00001946"/>
    </source>
</evidence>
<proteinExistence type="inferred from homology"/>
<name>A0A285T9X8_9HYPH</name>
<feature type="binding site" evidence="9">
    <location>
        <position position="114"/>
    </location>
    <ligand>
        <name>Mg(2+)</name>
        <dbReference type="ChEBI" id="CHEBI:18420"/>
        <label>1</label>
    </ligand>
</feature>
<comment type="catalytic activity">
    <reaction evidence="1">
        <text>GDP-alpha-D-mannose + H2O = alpha-D-mannose 1-phosphate + GMP + 2 H(+)</text>
        <dbReference type="Rhea" id="RHEA:27978"/>
        <dbReference type="ChEBI" id="CHEBI:15377"/>
        <dbReference type="ChEBI" id="CHEBI:15378"/>
        <dbReference type="ChEBI" id="CHEBI:57527"/>
        <dbReference type="ChEBI" id="CHEBI:58115"/>
        <dbReference type="ChEBI" id="CHEBI:58409"/>
    </reaction>
</comment>
<dbReference type="PROSITE" id="PS00893">
    <property type="entry name" value="NUDIX_BOX"/>
    <property type="match status" value="1"/>
</dbReference>
<keyword evidence="9" id="KW-0460">Magnesium</keyword>
<dbReference type="GO" id="GO:0006753">
    <property type="term" value="P:nucleoside phosphate metabolic process"/>
    <property type="evidence" value="ECO:0007669"/>
    <property type="project" value="TreeGrafter"/>
</dbReference>
<gene>
    <name evidence="12" type="ORF">SAMN05421512_109186</name>
</gene>
<dbReference type="InterPro" id="IPR015797">
    <property type="entry name" value="NUDIX_hydrolase-like_dom_sf"/>
</dbReference>
<keyword evidence="9" id="KW-0479">Metal-binding</keyword>
<feature type="binding site" evidence="9">
    <location>
        <position position="98"/>
    </location>
    <ligand>
        <name>Mg(2+)</name>
        <dbReference type="ChEBI" id="CHEBI:18420"/>
        <label>1</label>
    </ligand>
</feature>
<dbReference type="AlphaFoldDB" id="A0A285T9X8"/>
<comment type="similarity">
    <text evidence="3">Belongs to the Nudix hydrolase family. NudK subfamily.</text>
</comment>
<dbReference type="GO" id="GO:0005829">
    <property type="term" value="C:cytosol"/>
    <property type="evidence" value="ECO:0007669"/>
    <property type="project" value="TreeGrafter"/>
</dbReference>
<dbReference type="SUPFAM" id="SSF55811">
    <property type="entry name" value="Nudix"/>
    <property type="match status" value="1"/>
</dbReference>
<reference evidence="12 13" key="1">
    <citation type="submission" date="2017-08" db="EMBL/GenBank/DDBJ databases">
        <authorList>
            <person name="de Groot N.N."/>
        </authorList>
    </citation>
    <scope>NUCLEOTIDE SEQUENCE [LARGE SCALE GENOMIC DNA]</scope>
    <source>
        <strain evidence="12 13">USBA 352</strain>
    </source>
</reference>
<feature type="short sequence motif" description="Nudix box" evidence="10">
    <location>
        <begin position="99"/>
        <end position="121"/>
    </location>
</feature>
<evidence type="ECO:0000256" key="10">
    <source>
        <dbReference type="PIRSR" id="PIRSR604385-3"/>
    </source>
</evidence>
<keyword evidence="6" id="KW-0378">Hydrolase</keyword>
<evidence type="ECO:0000313" key="13">
    <source>
        <dbReference type="Proteomes" id="UP000219331"/>
    </source>
</evidence>
<dbReference type="Pfam" id="PF00293">
    <property type="entry name" value="NUDIX"/>
    <property type="match status" value="1"/>
</dbReference>
<dbReference type="PROSITE" id="PS51462">
    <property type="entry name" value="NUDIX"/>
    <property type="match status" value="1"/>
</dbReference>
<feature type="binding site" evidence="9">
    <location>
        <position position="167"/>
    </location>
    <ligand>
        <name>Mg(2+)</name>
        <dbReference type="ChEBI" id="CHEBI:18420"/>
        <label>1</label>
    </ligand>
</feature>
<dbReference type="PANTHER" id="PTHR11839:SF18">
    <property type="entry name" value="NUDIX HYDROLASE DOMAIN-CONTAINING PROTEIN"/>
    <property type="match status" value="1"/>
</dbReference>
<dbReference type="InterPro" id="IPR000086">
    <property type="entry name" value="NUDIX_hydrolase_dom"/>
</dbReference>
<evidence type="ECO:0000256" key="5">
    <source>
        <dbReference type="ARBA" id="ARBA00016377"/>
    </source>
</evidence>
<organism evidence="12 13">
    <name type="scientific">Stappia indica</name>
    <dbReference type="NCBI Taxonomy" id="538381"/>
    <lineage>
        <taxon>Bacteria</taxon>
        <taxon>Pseudomonadati</taxon>
        <taxon>Pseudomonadota</taxon>
        <taxon>Alphaproteobacteria</taxon>
        <taxon>Hyphomicrobiales</taxon>
        <taxon>Stappiaceae</taxon>
        <taxon>Stappia</taxon>
    </lineage>
</organism>
<evidence type="ECO:0000256" key="3">
    <source>
        <dbReference type="ARBA" id="ARBA00007275"/>
    </source>
</evidence>
<protein>
    <recommendedName>
        <fullName evidence="5">GDP-mannose pyrophosphatase</fullName>
    </recommendedName>
    <alternativeName>
        <fullName evidence="7">GDP-mannose hydrolase</fullName>
    </alternativeName>
    <alternativeName>
        <fullName evidence="8">GDPMK</fullName>
    </alternativeName>
</protein>
<evidence type="ECO:0000256" key="1">
    <source>
        <dbReference type="ARBA" id="ARBA00000847"/>
    </source>
</evidence>
<evidence type="ECO:0000313" key="12">
    <source>
        <dbReference type="EMBL" id="SOC18042.1"/>
    </source>
</evidence>
<dbReference type="Gene3D" id="3.90.79.10">
    <property type="entry name" value="Nucleoside Triphosphate Pyrophosphohydrolase"/>
    <property type="match status" value="1"/>
</dbReference>
<dbReference type="InterPro" id="IPR004385">
    <property type="entry name" value="NDP_pyrophosphatase"/>
</dbReference>
<comment type="subunit">
    <text evidence="4">Homodimer.</text>
</comment>
<dbReference type="GO" id="GO:0016818">
    <property type="term" value="F:hydrolase activity, acting on acid anhydrides, in phosphorus-containing anhydrides"/>
    <property type="evidence" value="ECO:0007669"/>
    <property type="project" value="InterPro"/>
</dbReference>
<accession>A0A285T9X8</accession>
<evidence type="ECO:0000259" key="11">
    <source>
        <dbReference type="PROSITE" id="PS51462"/>
    </source>
</evidence>
<dbReference type="NCBIfam" id="TIGR00052">
    <property type="entry name" value="nudix-type nucleoside diphosphatase, YffH/AdpP family"/>
    <property type="match status" value="1"/>
</dbReference>
<dbReference type="Proteomes" id="UP000219331">
    <property type="component" value="Unassembled WGS sequence"/>
</dbReference>
<evidence type="ECO:0000256" key="7">
    <source>
        <dbReference type="ARBA" id="ARBA00032162"/>
    </source>
</evidence>
<evidence type="ECO:0000256" key="9">
    <source>
        <dbReference type="PIRSR" id="PIRSR604385-2"/>
    </source>
</evidence>
<evidence type="ECO:0000256" key="6">
    <source>
        <dbReference type="ARBA" id="ARBA00022801"/>
    </source>
</evidence>
<dbReference type="PANTHER" id="PTHR11839">
    <property type="entry name" value="UDP/ADP-SUGAR PYROPHOSPHATASE"/>
    <property type="match status" value="1"/>
</dbReference>
<evidence type="ECO:0000256" key="4">
    <source>
        <dbReference type="ARBA" id="ARBA00011738"/>
    </source>
</evidence>
<dbReference type="STRING" id="538381.GCA_001696535_02464"/>
<feature type="binding site" evidence="9">
    <location>
        <position position="118"/>
    </location>
    <ligand>
        <name>Mg(2+)</name>
        <dbReference type="ChEBI" id="CHEBI:18420"/>
        <label>1</label>
    </ligand>
</feature>
<keyword evidence="13" id="KW-1185">Reference proteome</keyword>
<dbReference type="GO" id="GO:0046872">
    <property type="term" value="F:metal ion binding"/>
    <property type="evidence" value="ECO:0007669"/>
    <property type="project" value="UniProtKB-KW"/>
</dbReference>
<feature type="domain" description="Nudix hydrolase" evidence="11">
    <location>
        <begin position="56"/>
        <end position="196"/>
    </location>
</feature>
<sequence>MQKEDRQDPAEREGEEAVRVISERSLYEGFGTYREMVVEQPLASGGNIEISREFQARRDVVAVLPYDPVRRVALLARQLRVPLFARGDHDGYLEEVPAGYIDEGEVADEAARREAAEEVGVKVGELVHVGDIYPSPGSSTERLSLYLARYGAGDVVSSGGGLAEEGEEIEVLEWPIARLGEAVQEGSLSDAKTLILVQALMLRAPELFS</sequence>